<evidence type="ECO:0000313" key="6">
    <source>
        <dbReference type="EMBL" id="CAF3746144.1"/>
    </source>
</evidence>
<evidence type="ECO:0000313" key="7">
    <source>
        <dbReference type="Proteomes" id="UP000677228"/>
    </source>
</evidence>
<dbReference type="GO" id="GO:0043169">
    <property type="term" value="F:cation binding"/>
    <property type="evidence" value="ECO:0007669"/>
    <property type="project" value="InterPro"/>
</dbReference>
<comment type="caution">
    <text evidence="5">The sequence shown here is derived from an EMBL/GenBank/DDBJ whole genome shotgun (WGS) entry which is preliminary data.</text>
</comment>
<evidence type="ECO:0000313" key="5">
    <source>
        <dbReference type="EMBL" id="CAF0975337.1"/>
    </source>
</evidence>
<dbReference type="Gene3D" id="3.20.20.80">
    <property type="entry name" value="Glycosidases"/>
    <property type="match status" value="1"/>
</dbReference>
<comment type="similarity">
    <text evidence="2">Belongs to the glycosyl hydrolase 13 family.</text>
</comment>
<proteinExistence type="inferred from homology"/>
<keyword evidence="3" id="KW-0119">Carbohydrate metabolism</keyword>
<evidence type="ECO:0000256" key="3">
    <source>
        <dbReference type="ARBA" id="ARBA00023277"/>
    </source>
</evidence>
<sequence length="196" mass="21640">MAYSLLLIIAFITVSVVNGKNVIDGEAQRMNSREAGTDTKDPNSAPTRHVAVHLFEWKWNDIAAECERFLGPKGYSGVQVSPPNEHAILDYANRPWYERYQPVSYKLISRSGTEEEFIDMVNRCNAVGVRIYVDAVINHMAAGGIVGSGGSSYSTSEKSYPAVPYSSWDFSDNMCNTASGGIENYDDIYQVDESSS</sequence>
<dbReference type="GO" id="GO:0004556">
    <property type="term" value="F:alpha-amylase activity"/>
    <property type="evidence" value="ECO:0007669"/>
    <property type="project" value="InterPro"/>
</dbReference>
<evidence type="ECO:0008006" key="8">
    <source>
        <dbReference type="Google" id="ProtNLM"/>
    </source>
</evidence>
<evidence type="ECO:0000256" key="1">
    <source>
        <dbReference type="ARBA" id="ARBA00001913"/>
    </source>
</evidence>
<dbReference type="InterPro" id="IPR006046">
    <property type="entry name" value="Alpha_amylase"/>
</dbReference>
<feature type="signal peptide" evidence="4">
    <location>
        <begin position="1"/>
        <end position="19"/>
    </location>
</feature>
<dbReference type="GO" id="GO:0005975">
    <property type="term" value="P:carbohydrate metabolic process"/>
    <property type="evidence" value="ECO:0007669"/>
    <property type="project" value="InterPro"/>
</dbReference>
<dbReference type="InterPro" id="IPR017853">
    <property type="entry name" value="GH"/>
</dbReference>
<gene>
    <name evidence="5" type="ORF">OVA965_LOCUS13299</name>
    <name evidence="6" type="ORF">TMI583_LOCUS13302</name>
</gene>
<dbReference type="PRINTS" id="PR00110">
    <property type="entry name" value="ALPHAAMYLASE"/>
</dbReference>
<feature type="chain" id="PRO_5036273403" description="Alpha-amylase" evidence="4">
    <location>
        <begin position="20"/>
        <end position="196"/>
    </location>
</feature>
<dbReference type="AlphaFoldDB" id="A0A8S2DNY1"/>
<keyword evidence="4" id="KW-0732">Signal</keyword>
<reference evidence="5" key="1">
    <citation type="submission" date="2021-02" db="EMBL/GenBank/DDBJ databases">
        <authorList>
            <person name="Nowell W R."/>
        </authorList>
    </citation>
    <scope>NUCLEOTIDE SEQUENCE</scope>
</reference>
<dbReference type="Proteomes" id="UP000682733">
    <property type="component" value="Unassembled WGS sequence"/>
</dbReference>
<evidence type="ECO:0000256" key="4">
    <source>
        <dbReference type="SAM" id="SignalP"/>
    </source>
</evidence>
<dbReference type="EMBL" id="CAJOBA010005518">
    <property type="protein sequence ID" value="CAF3746144.1"/>
    <property type="molecule type" value="Genomic_DNA"/>
</dbReference>
<dbReference type="Proteomes" id="UP000677228">
    <property type="component" value="Unassembled WGS sequence"/>
</dbReference>
<dbReference type="PANTHER" id="PTHR43447">
    <property type="entry name" value="ALPHA-AMYLASE"/>
    <property type="match status" value="1"/>
</dbReference>
<organism evidence="5 7">
    <name type="scientific">Didymodactylos carnosus</name>
    <dbReference type="NCBI Taxonomy" id="1234261"/>
    <lineage>
        <taxon>Eukaryota</taxon>
        <taxon>Metazoa</taxon>
        <taxon>Spiralia</taxon>
        <taxon>Gnathifera</taxon>
        <taxon>Rotifera</taxon>
        <taxon>Eurotatoria</taxon>
        <taxon>Bdelloidea</taxon>
        <taxon>Philodinida</taxon>
        <taxon>Philodinidae</taxon>
        <taxon>Didymodactylos</taxon>
    </lineage>
</organism>
<name>A0A8S2DNY1_9BILA</name>
<dbReference type="EMBL" id="CAJNOK010005512">
    <property type="protein sequence ID" value="CAF0975337.1"/>
    <property type="molecule type" value="Genomic_DNA"/>
</dbReference>
<accession>A0A8S2DNY1</accession>
<comment type="cofactor">
    <cofactor evidence="1">
        <name>Ca(2+)</name>
        <dbReference type="ChEBI" id="CHEBI:29108"/>
    </cofactor>
</comment>
<protein>
    <recommendedName>
        <fullName evidence="8">Alpha-amylase</fullName>
    </recommendedName>
</protein>
<dbReference type="SUPFAM" id="SSF51445">
    <property type="entry name" value="(Trans)glycosidases"/>
    <property type="match status" value="1"/>
</dbReference>
<evidence type="ECO:0000256" key="2">
    <source>
        <dbReference type="ARBA" id="ARBA00008061"/>
    </source>
</evidence>